<dbReference type="Pfam" id="PF02838">
    <property type="entry name" value="Glyco_hydro_20b"/>
    <property type="match status" value="1"/>
</dbReference>
<evidence type="ECO:0000256" key="2">
    <source>
        <dbReference type="ARBA" id="ARBA00006285"/>
    </source>
</evidence>
<feature type="active site" description="Proton donor" evidence="6">
    <location>
        <position position="311"/>
    </location>
</feature>
<dbReference type="InterPro" id="IPR029018">
    <property type="entry name" value="Hex-like_dom2"/>
</dbReference>
<comment type="catalytic activity">
    <reaction evidence="1">
        <text>Hydrolysis of terminal non-reducing N-acetyl-D-hexosamine residues in N-acetyl-beta-D-hexosaminides.</text>
        <dbReference type="EC" id="3.2.1.52"/>
    </reaction>
</comment>
<evidence type="ECO:0000256" key="3">
    <source>
        <dbReference type="ARBA" id="ARBA00012663"/>
    </source>
</evidence>
<keyword evidence="4 10" id="KW-0378">Hydrolase</keyword>
<dbReference type="GO" id="GO:0030203">
    <property type="term" value="P:glycosaminoglycan metabolic process"/>
    <property type="evidence" value="ECO:0007669"/>
    <property type="project" value="TreeGrafter"/>
</dbReference>
<feature type="region of interest" description="Disordered" evidence="7">
    <location>
        <begin position="507"/>
        <end position="530"/>
    </location>
</feature>
<evidence type="ECO:0000256" key="6">
    <source>
        <dbReference type="PIRSR" id="PIRSR625705-1"/>
    </source>
</evidence>
<dbReference type="PRINTS" id="PR00738">
    <property type="entry name" value="GLHYDRLASE20"/>
</dbReference>
<dbReference type="Gene3D" id="3.20.20.80">
    <property type="entry name" value="Glycosidases"/>
    <property type="match status" value="1"/>
</dbReference>
<dbReference type="SUPFAM" id="SSF51445">
    <property type="entry name" value="(Trans)glycosidases"/>
    <property type="match status" value="1"/>
</dbReference>
<evidence type="ECO:0000256" key="1">
    <source>
        <dbReference type="ARBA" id="ARBA00001231"/>
    </source>
</evidence>
<protein>
    <recommendedName>
        <fullName evidence="3">beta-N-acetylhexosaminidase</fullName>
        <ecNumber evidence="3">3.2.1.52</ecNumber>
    </recommendedName>
</protein>
<feature type="domain" description="Beta-hexosaminidase bacterial type N-terminal" evidence="9">
    <location>
        <begin position="12"/>
        <end position="133"/>
    </location>
</feature>
<dbReference type="GO" id="GO:0005975">
    <property type="term" value="P:carbohydrate metabolic process"/>
    <property type="evidence" value="ECO:0007669"/>
    <property type="project" value="InterPro"/>
</dbReference>
<evidence type="ECO:0000256" key="7">
    <source>
        <dbReference type="SAM" id="MobiDB-lite"/>
    </source>
</evidence>
<dbReference type="InterPro" id="IPR015883">
    <property type="entry name" value="Glyco_hydro_20_cat"/>
</dbReference>
<dbReference type="SUPFAM" id="SSF55545">
    <property type="entry name" value="beta-N-acetylhexosaminidase-like domain"/>
    <property type="match status" value="1"/>
</dbReference>
<dbReference type="Proteomes" id="UP000569329">
    <property type="component" value="Unassembled WGS sequence"/>
</dbReference>
<evidence type="ECO:0000256" key="5">
    <source>
        <dbReference type="ARBA" id="ARBA00023295"/>
    </source>
</evidence>
<comment type="caution">
    <text evidence="10">The sequence shown here is derived from an EMBL/GenBank/DDBJ whole genome shotgun (WGS) entry which is preliminary data.</text>
</comment>
<evidence type="ECO:0000313" key="10">
    <source>
        <dbReference type="EMBL" id="MBA8826028.1"/>
    </source>
</evidence>
<evidence type="ECO:0000256" key="4">
    <source>
        <dbReference type="ARBA" id="ARBA00022801"/>
    </source>
</evidence>
<sequence length="530" mass="59155">MSSTAASRWDGLLPRPVSVEPRPGVFPLGERTTMDGPPKVVEWLRRRLGTTTGLALPPHRAPDVGFRIDSGAVPGPEGYRMEITESGVTVTAHDEPGAHYAAQTLRQLLGADALRQAPVSGEWWVPRGTVTDHPRFSWRGCHLDVARHFLPKREVLRFVDLLAAHKLNVLHLHLTDDQGWRVEVPRYPKLTEVGGWRHRSMVGRGATDTYDDRPHGGHYTGADLAEIVSYAAEHHVTVVPEVDVPGHSQAAIAAYPWLGNHPDRRLPVWDRWGVSEHVLNAEPATVDFFLAVLDRILELFPAPVVCVGGDEVPATEWEDSPRARRRAAELGLDEPRALHGWFLRQVIEHLHSRGRRAMGWDEILDAGGHLPPGTIVASWQGERGGERAARAGHDAVMCPEQSVYLDHRQSDHPDEPIPVGFLRTLTDVYEYEPVPAGLSDEAAAHVLGAQAQVWTEHLDSPRRVDYATFPRLCAFAEVMWSERTHRDVTDFERRLNTHHLPRLDALGVEYRPPDGPHPWQTRPGAAGRPR</sequence>
<dbReference type="RefSeq" id="WP_182545255.1">
    <property type="nucleotide sequence ID" value="NZ_JACGWZ010000004.1"/>
</dbReference>
<evidence type="ECO:0000259" key="9">
    <source>
        <dbReference type="Pfam" id="PF02838"/>
    </source>
</evidence>
<feature type="domain" description="Glycoside hydrolase family 20 catalytic" evidence="8">
    <location>
        <begin position="136"/>
        <end position="482"/>
    </location>
</feature>
<organism evidence="10 11">
    <name type="scientific">Halosaccharopolyspora lacisalsi</name>
    <dbReference type="NCBI Taxonomy" id="1000566"/>
    <lineage>
        <taxon>Bacteria</taxon>
        <taxon>Bacillati</taxon>
        <taxon>Actinomycetota</taxon>
        <taxon>Actinomycetes</taxon>
        <taxon>Pseudonocardiales</taxon>
        <taxon>Pseudonocardiaceae</taxon>
        <taxon>Halosaccharopolyspora</taxon>
    </lineage>
</organism>
<dbReference type="AlphaFoldDB" id="A0A839E549"/>
<reference evidence="10 11" key="1">
    <citation type="submission" date="2020-07" db="EMBL/GenBank/DDBJ databases">
        <title>Sequencing the genomes of 1000 actinobacteria strains.</title>
        <authorList>
            <person name="Klenk H.-P."/>
        </authorList>
    </citation>
    <scope>NUCLEOTIDE SEQUENCE [LARGE SCALE GENOMIC DNA]</scope>
    <source>
        <strain evidence="10 11">DSM 45975</strain>
    </source>
</reference>
<comment type="similarity">
    <text evidence="2">Belongs to the glycosyl hydrolase 20 family.</text>
</comment>
<dbReference type="InterPro" id="IPR017853">
    <property type="entry name" value="GH"/>
</dbReference>
<dbReference type="EC" id="3.2.1.52" evidence="3"/>
<evidence type="ECO:0000313" key="11">
    <source>
        <dbReference type="Proteomes" id="UP000569329"/>
    </source>
</evidence>
<dbReference type="Pfam" id="PF00728">
    <property type="entry name" value="Glyco_hydro_20"/>
    <property type="match status" value="1"/>
</dbReference>
<accession>A0A839E549</accession>
<dbReference type="InterPro" id="IPR015882">
    <property type="entry name" value="HEX_bac_N"/>
</dbReference>
<name>A0A839E549_9PSEU</name>
<keyword evidence="11" id="KW-1185">Reference proteome</keyword>
<dbReference type="CDD" id="cd06563">
    <property type="entry name" value="GH20_chitobiase-like"/>
    <property type="match status" value="1"/>
</dbReference>
<dbReference type="InterPro" id="IPR025705">
    <property type="entry name" value="Beta_hexosaminidase_sua/sub"/>
</dbReference>
<dbReference type="PIRSF" id="PIRSF001093">
    <property type="entry name" value="B-hxosamndse_ab_euk"/>
    <property type="match status" value="1"/>
</dbReference>
<keyword evidence="5 10" id="KW-0326">Glycosidase</keyword>
<dbReference type="GO" id="GO:0016020">
    <property type="term" value="C:membrane"/>
    <property type="evidence" value="ECO:0007669"/>
    <property type="project" value="TreeGrafter"/>
</dbReference>
<evidence type="ECO:0000259" key="8">
    <source>
        <dbReference type="Pfam" id="PF00728"/>
    </source>
</evidence>
<gene>
    <name evidence="10" type="ORF">FHX42_003394</name>
</gene>
<proteinExistence type="inferred from homology"/>
<dbReference type="GO" id="GO:0004563">
    <property type="term" value="F:beta-N-acetylhexosaminidase activity"/>
    <property type="evidence" value="ECO:0007669"/>
    <property type="project" value="UniProtKB-EC"/>
</dbReference>
<dbReference type="Gene3D" id="3.30.379.10">
    <property type="entry name" value="Chitobiase/beta-hexosaminidase domain 2-like"/>
    <property type="match status" value="1"/>
</dbReference>
<dbReference type="PANTHER" id="PTHR22600">
    <property type="entry name" value="BETA-HEXOSAMINIDASE"/>
    <property type="match status" value="1"/>
</dbReference>
<dbReference type="EMBL" id="JACGWZ010000004">
    <property type="protein sequence ID" value="MBA8826028.1"/>
    <property type="molecule type" value="Genomic_DNA"/>
</dbReference>
<dbReference type="PANTHER" id="PTHR22600:SF57">
    <property type="entry name" value="BETA-N-ACETYLHEXOSAMINIDASE"/>
    <property type="match status" value="1"/>
</dbReference>